<feature type="domain" description="RNA polymerase sigma factor 70 region 4 type 2" evidence="7">
    <location>
        <begin position="116"/>
        <end position="164"/>
    </location>
</feature>
<dbReference type="SUPFAM" id="SSF88946">
    <property type="entry name" value="Sigma2 domain of RNA polymerase sigma factors"/>
    <property type="match status" value="1"/>
</dbReference>
<dbReference type="GO" id="GO:0016987">
    <property type="term" value="F:sigma factor activity"/>
    <property type="evidence" value="ECO:0007669"/>
    <property type="project" value="UniProtKB-KW"/>
</dbReference>
<reference evidence="10" key="1">
    <citation type="submission" date="2017-06" db="EMBL/GenBank/DDBJ databases">
        <authorList>
            <person name="Varghese N."/>
            <person name="Submissions S."/>
        </authorList>
    </citation>
    <scope>NUCLEOTIDE SEQUENCE [LARGE SCALE GENOMIC DNA]</scope>
    <source>
        <strain evidence="10">JCM 23211</strain>
    </source>
</reference>
<dbReference type="Proteomes" id="UP000198327">
    <property type="component" value="Unassembled WGS sequence"/>
</dbReference>
<evidence type="ECO:0000259" key="7">
    <source>
        <dbReference type="Pfam" id="PF08281"/>
    </source>
</evidence>
<keyword evidence="4" id="KW-0238">DNA-binding</keyword>
<evidence type="ECO:0000259" key="8">
    <source>
        <dbReference type="Pfam" id="PF20239"/>
    </source>
</evidence>
<dbReference type="GO" id="GO:0003677">
    <property type="term" value="F:DNA binding"/>
    <property type="evidence" value="ECO:0007669"/>
    <property type="project" value="UniProtKB-KW"/>
</dbReference>
<dbReference type="Gene3D" id="1.10.1740.10">
    <property type="match status" value="1"/>
</dbReference>
<dbReference type="GO" id="GO:0006352">
    <property type="term" value="P:DNA-templated transcription initiation"/>
    <property type="evidence" value="ECO:0007669"/>
    <property type="project" value="InterPro"/>
</dbReference>
<dbReference type="OrthoDB" id="9780299at2"/>
<evidence type="ECO:0000256" key="1">
    <source>
        <dbReference type="ARBA" id="ARBA00010641"/>
    </source>
</evidence>
<evidence type="ECO:0000313" key="10">
    <source>
        <dbReference type="Proteomes" id="UP000198327"/>
    </source>
</evidence>
<dbReference type="Pfam" id="PF04542">
    <property type="entry name" value="Sigma70_r2"/>
    <property type="match status" value="1"/>
</dbReference>
<dbReference type="Pfam" id="PF20239">
    <property type="entry name" value="DUF6596"/>
    <property type="match status" value="1"/>
</dbReference>
<dbReference type="PANTHER" id="PTHR47756:SF2">
    <property type="entry name" value="BLL6612 PROTEIN"/>
    <property type="match status" value="1"/>
</dbReference>
<dbReference type="InterPro" id="IPR013325">
    <property type="entry name" value="RNA_pol_sigma_r2"/>
</dbReference>
<dbReference type="AlphaFoldDB" id="A0A239LT90"/>
<dbReference type="RefSeq" id="WP_089250019.1">
    <property type="nucleotide sequence ID" value="NZ_FZOW01000014.1"/>
</dbReference>
<evidence type="ECO:0000259" key="6">
    <source>
        <dbReference type="Pfam" id="PF04542"/>
    </source>
</evidence>
<feature type="domain" description="DUF6596" evidence="8">
    <location>
        <begin position="182"/>
        <end position="282"/>
    </location>
</feature>
<dbReference type="SUPFAM" id="SSF88659">
    <property type="entry name" value="Sigma3 and sigma4 domains of RNA polymerase sigma factors"/>
    <property type="match status" value="1"/>
</dbReference>
<gene>
    <name evidence="9" type="ORF">SAMN05421642_11450</name>
</gene>
<sequence>MSVGMSLESVFREEHGRLLATLVRRYGDLQLAEDVASEAIESALTHWPVDGVPSKPGAWLLTAARRRAVDRLRRDSAYASKIALLQVDRDRADHAPAADASDQEFPDERLQLFFTCAHPALGPDDRVALTLRCLAHFTTQEVARAFLIPSSTAGQRISRAKKKIRDARIPFRVPSDGELAHRLPGVLQVVYSIFTEGYAASSGEDLIRTDLADEALRLGRILHTLMPAQREATGLLALMLLTHARRAARTGPDGEIQLLEEQDRRLWDREMIAEGSALVVEALTGGAPGPYSVQAAIASLHDESSDASTVDWPQIAQLYDVLLALDPSPVVALNRAVAIGMRDGPDVGLTLLDGLADDPRMTSYYPFAAARGDLLLRSQRYGEAAQQFSEAYALAGSDPERQLMRRRRADAENCDR</sequence>
<evidence type="ECO:0000256" key="2">
    <source>
        <dbReference type="ARBA" id="ARBA00023015"/>
    </source>
</evidence>
<dbReference type="InterPro" id="IPR014284">
    <property type="entry name" value="RNA_pol_sigma-70_dom"/>
</dbReference>
<comment type="similarity">
    <text evidence="1">Belongs to the sigma-70 factor family. ECF subfamily.</text>
</comment>
<dbReference type="NCBIfam" id="TIGR02937">
    <property type="entry name" value="sigma70-ECF"/>
    <property type="match status" value="1"/>
</dbReference>
<keyword evidence="3" id="KW-0731">Sigma factor</keyword>
<protein>
    <submittedName>
        <fullName evidence="9">RNA polymerase sigma-70 factor, ECF subfamily</fullName>
    </submittedName>
</protein>
<keyword evidence="5" id="KW-0804">Transcription</keyword>
<accession>A0A239LT90</accession>
<dbReference type="Gene3D" id="1.10.10.10">
    <property type="entry name" value="Winged helix-like DNA-binding domain superfamily/Winged helix DNA-binding domain"/>
    <property type="match status" value="1"/>
</dbReference>
<dbReference type="InterPro" id="IPR007627">
    <property type="entry name" value="RNA_pol_sigma70_r2"/>
</dbReference>
<evidence type="ECO:0000313" key="9">
    <source>
        <dbReference type="EMBL" id="SNT33162.1"/>
    </source>
</evidence>
<dbReference type="InterPro" id="IPR046531">
    <property type="entry name" value="DUF6596"/>
</dbReference>
<proteinExistence type="inferred from homology"/>
<keyword evidence="10" id="KW-1185">Reference proteome</keyword>
<organism evidence="9 10">
    <name type="scientific">Rhodococcoides kyotonense</name>
    <dbReference type="NCBI Taxonomy" id="398843"/>
    <lineage>
        <taxon>Bacteria</taxon>
        <taxon>Bacillati</taxon>
        <taxon>Actinomycetota</taxon>
        <taxon>Actinomycetes</taxon>
        <taxon>Mycobacteriales</taxon>
        <taxon>Nocardiaceae</taxon>
        <taxon>Rhodococcoides</taxon>
    </lineage>
</organism>
<dbReference type="EMBL" id="FZOW01000014">
    <property type="protein sequence ID" value="SNT33162.1"/>
    <property type="molecule type" value="Genomic_DNA"/>
</dbReference>
<dbReference type="InterPro" id="IPR013249">
    <property type="entry name" value="RNA_pol_sigma70_r4_t2"/>
</dbReference>
<evidence type="ECO:0000256" key="5">
    <source>
        <dbReference type="ARBA" id="ARBA00023163"/>
    </source>
</evidence>
<dbReference type="STRING" id="398843.A3K89_15430"/>
<feature type="domain" description="RNA polymerase sigma-70 region 2" evidence="6">
    <location>
        <begin position="12"/>
        <end position="76"/>
    </location>
</feature>
<dbReference type="InterPro" id="IPR036388">
    <property type="entry name" value="WH-like_DNA-bd_sf"/>
</dbReference>
<evidence type="ECO:0000256" key="4">
    <source>
        <dbReference type="ARBA" id="ARBA00023125"/>
    </source>
</evidence>
<name>A0A239LT90_9NOCA</name>
<dbReference type="Pfam" id="PF08281">
    <property type="entry name" value="Sigma70_r4_2"/>
    <property type="match status" value="1"/>
</dbReference>
<keyword evidence="2" id="KW-0805">Transcription regulation</keyword>
<dbReference type="PANTHER" id="PTHR47756">
    <property type="entry name" value="BLL6612 PROTEIN-RELATED"/>
    <property type="match status" value="1"/>
</dbReference>
<dbReference type="InterPro" id="IPR013324">
    <property type="entry name" value="RNA_pol_sigma_r3/r4-like"/>
</dbReference>
<evidence type="ECO:0000256" key="3">
    <source>
        <dbReference type="ARBA" id="ARBA00023082"/>
    </source>
</evidence>